<accession>A0ABD5S3A1</accession>
<feature type="transmembrane region" description="Helical" evidence="1">
    <location>
        <begin position="42"/>
        <end position="63"/>
    </location>
</feature>
<name>A0ABD5S3A1_9EURY</name>
<evidence type="ECO:0000313" key="2">
    <source>
        <dbReference type="EMBL" id="MFC6726025.1"/>
    </source>
</evidence>
<keyword evidence="1" id="KW-0472">Membrane</keyword>
<dbReference type="AlphaFoldDB" id="A0ABD5S3A1"/>
<dbReference type="EMBL" id="JBHSWU010000844">
    <property type="protein sequence ID" value="MFC6726025.1"/>
    <property type="molecule type" value="Genomic_DNA"/>
</dbReference>
<dbReference type="InterPro" id="IPR055943">
    <property type="entry name" value="DUF7521"/>
</dbReference>
<gene>
    <name evidence="2" type="ORF">ACFQE1_16975</name>
</gene>
<keyword evidence="1" id="KW-1133">Transmembrane helix</keyword>
<evidence type="ECO:0000256" key="1">
    <source>
        <dbReference type="SAM" id="Phobius"/>
    </source>
</evidence>
<comment type="caution">
    <text evidence="2">The sequence shown here is derived from an EMBL/GenBank/DDBJ whole genome shotgun (WGS) entry which is preliminary data.</text>
</comment>
<evidence type="ECO:0000313" key="3">
    <source>
        <dbReference type="Proteomes" id="UP001596328"/>
    </source>
</evidence>
<sequence length="102" mass="10639">MPHESGAGITTAIVIVKTGVLVFGGLITYLSLKAYRRTGASALRSLAVGFGIITVGSLVSGVVDQFIPLFFGMHAALGLTVLLDGTFTLLGFLVITYSLYAE</sequence>
<protein>
    <submittedName>
        <fullName evidence="2">Uncharacterized protein</fullName>
    </submittedName>
</protein>
<organism evidence="2 3">
    <name type="scientific">Halobium palmae</name>
    <dbReference type="NCBI Taxonomy" id="1776492"/>
    <lineage>
        <taxon>Archaea</taxon>
        <taxon>Methanobacteriati</taxon>
        <taxon>Methanobacteriota</taxon>
        <taxon>Stenosarchaea group</taxon>
        <taxon>Halobacteria</taxon>
        <taxon>Halobacteriales</taxon>
        <taxon>Haloferacaceae</taxon>
        <taxon>Halobium</taxon>
    </lineage>
</organism>
<dbReference type="Pfam" id="PF24365">
    <property type="entry name" value="DUF7521"/>
    <property type="match status" value="1"/>
</dbReference>
<dbReference type="Proteomes" id="UP001596328">
    <property type="component" value="Unassembled WGS sequence"/>
</dbReference>
<keyword evidence="3" id="KW-1185">Reference proteome</keyword>
<proteinExistence type="predicted"/>
<feature type="transmembrane region" description="Helical" evidence="1">
    <location>
        <begin position="6"/>
        <end position="30"/>
    </location>
</feature>
<keyword evidence="1" id="KW-0812">Transmembrane</keyword>
<feature type="transmembrane region" description="Helical" evidence="1">
    <location>
        <begin position="75"/>
        <end position="100"/>
    </location>
</feature>
<reference evidence="2 3" key="1">
    <citation type="journal article" date="2019" name="Int. J. Syst. Evol. Microbiol.">
        <title>The Global Catalogue of Microorganisms (GCM) 10K type strain sequencing project: providing services to taxonomists for standard genome sequencing and annotation.</title>
        <authorList>
            <consortium name="The Broad Institute Genomics Platform"/>
            <consortium name="The Broad Institute Genome Sequencing Center for Infectious Disease"/>
            <person name="Wu L."/>
            <person name="Ma J."/>
        </authorList>
    </citation>
    <scope>NUCLEOTIDE SEQUENCE [LARGE SCALE GENOMIC DNA]</scope>
    <source>
        <strain evidence="2 3">NBRC 111368</strain>
    </source>
</reference>